<reference evidence="2 3" key="1">
    <citation type="submission" date="2018-02" db="EMBL/GenBank/DDBJ databases">
        <title>Insights into the biology of acidophilic members of the Acidiferrobacteraceae family derived from comparative genomic analyses.</title>
        <authorList>
            <person name="Issotta F."/>
            <person name="Thyssen C."/>
            <person name="Mena C."/>
            <person name="Moya A."/>
            <person name="Bellenberg S."/>
            <person name="Sproer C."/>
            <person name="Covarrubias P.C."/>
            <person name="Sand W."/>
            <person name="Quatrini R."/>
            <person name="Vera M."/>
        </authorList>
    </citation>
    <scope>NUCLEOTIDE SEQUENCE [LARGE SCALE GENOMIC DNA]</scope>
    <source>
        <strain evidence="3">m-1</strain>
    </source>
</reference>
<gene>
    <name evidence="2" type="ORF">C4900_04865</name>
</gene>
<dbReference type="Proteomes" id="UP000253250">
    <property type="component" value="Unassembled WGS sequence"/>
</dbReference>
<feature type="region of interest" description="Disordered" evidence="1">
    <location>
        <begin position="60"/>
        <end position="92"/>
    </location>
</feature>
<dbReference type="AlphaFoldDB" id="A0A368HKS3"/>
<dbReference type="OrthoDB" id="5295772at2"/>
<dbReference type="RefSeq" id="WP_083995793.1">
    <property type="nucleotide sequence ID" value="NZ_CP080624.1"/>
</dbReference>
<dbReference type="EMBL" id="PSYR01000001">
    <property type="protein sequence ID" value="RCN59069.1"/>
    <property type="molecule type" value="Genomic_DNA"/>
</dbReference>
<proteinExistence type="predicted"/>
<organism evidence="2 3">
    <name type="scientific">Acidiferrobacter thiooxydans</name>
    <dbReference type="NCBI Taxonomy" id="163359"/>
    <lineage>
        <taxon>Bacteria</taxon>
        <taxon>Pseudomonadati</taxon>
        <taxon>Pseudomonadota</taxon>
        <taxon>Gammaproteobacteria</taxon>
        <taxon>Acidiferrobacterales</taxon>
        <taxon>Acidiferrobacteraceae</taxon>
        <taxon>Acidiferrobacter</taxon>
    </lineage>
</organism>
<feature type="compositionally biased region" description="Basic and acidic residues" evidence="1">
    <location>
        <begin position="60"/>
        <end position="69"/>
    </location>
</feature>
<comment type="caution">
    <text evidence="2">The sequence shown here is derived from an EMBL/GenBank/DDBJ whole genome shotgun (WGS) entry which is preliminary data.</text>
</comment>
<name>A0A368HKS3_9GAMM</name>
<keyword evidence="3" id="KW-1185">Reference proteome</keyword>
<protein>
    <submittedName>
        <fullName evidence="2">Uncharacterized protein</fullName>
    </submittedName>
</protein>
<accession>A0A368HKS3</accession>
<sequence length="92" mass="9871">MHIKIVGKSGQISLGKALAGTGFLVEELPGGDIILKRAAVVPINERWAHEPAVRDKLAQADTWMRDHPPAETSLEELEAAGHSGGNERKQPA</sequence>
<evidence type="ECO:0000313" key="3">
    <source>
        <dbReference type="Proteomes" id="UP000253250"/>
    </source>
</evidence>
<evidence type="ECO:0000256" key="1">
    <source>
        <dbReference type="SAM" id="MobiDB-lite"/>
    </source>
</evidence>
<evidence type="ECO:0000313" key="2">
    <source>
        <dbReference type="EMBL" id="RCN59069.1"/>
    </source>
</evidence>